<protein>
    <submittedName>
        <fullName evidence="3">Uncharacterized protein</fullName>
    </submittedName>
</protein>
<evidence type="ECO:0000313" key="4">
    <source>
        <dbReference type="Proteomes" id="UP000717585"/>
    </source>
</evidence>
<keyword evidence="2" id="KW-0732">Signal</keyword>
<keyword evidence="1" id="KW-0472">Membrane</keyword>
<keyword evidence="1" id="KW-0812">Transmembrane</keyword>
<dbReference type="Proteomes" id="UP000717585">
    <property type="component" value="Unassembled WGS sequence"/>
</dbReference>
<gene>
    <name evidence="3" type="ORF">J8273_1123</name>
</gene>
<reference evidence="3" key="1">
    <citation type="submission" date="2021-05" db="EMBL/GenBank/DDBJ databases">
        <title>A free-living protist that lacks canonical eukaryotic 1 DNA replication and segregation systems.</title>
        <authorList>
            <person name="Salas-Leiva D.E."/>
            <person name="Tromer E.C."/>
            <person name="Curtis B.A."/>
            <person name="Jerlstrom-Hultqvist J."/>
            <person name="Kolisko M."/>
            <person name="Yi Z."/>
            <person name="Salas-Leiva J.S."/>
            <person name="Gallot-Lavallee L."/>
            <person name="Kops G.J.P.L."/>
            <person name="Archibald J.M."/>
            <person name="Simpson A.G.B."/>
            <person name="Roger A.J."/>
        </authorList>
    </citation>
    <scope>NUCLEOTIDE SEQUENCE</scope>
    <source>
        <strain evidence="3">BICM</strain>
    </source>
</reference>
<evidence type="ECO:0000256" key="1">
    <source>
        <dbReference type="SAM" id="Phobius"/>
    </source>
</evidence>
<keyword evidence="1" id="KW-1133">Transmembrane helix</keyword>
<name>A0A8J6BBD3_9EUKA</name>
<evidence type="ECO:0000313" key="3">
    <source>
        <dbReference type="EMBL" id="KAG9397214.1"/>
    </source>
</evidence>
<feature type="chain" id="PRO_5035180410" evidence="2">
    <location>
        <begin position="21"/>
        <end position="1704"/>
    </location>
</feature>
<organism evidence="3 4">
    <name type="scientific">Carpediemonas membranifera</name>
    <dbReference type="NCBI Taxonomy" id="201153"/>
    <lineage>
        <taxon>Eukaryota</taxon>
        <taxon>Metamonada</taxon>
        <taxon>Carpediemonas-like organisms</taxon>
        <taxon>Carpediemonas</taxon>
    </lineage>
</organism>
<evidence type="ECO:0000256" key="2">
    <source>
        <dbReference type="SAM" id="SignalP"/>
    </source>
</evidence>
<accession>A0A8J6BBD3</accession>
<comment type="caution">
    <text evidence="3">The sequence shown here is derived from an EMBL/GenBank/DDBJ whole genome shotgun (WGS) entry which is preliminary data.</text>
</comment>
<keyword evidence="4" id="KW-1185">Reference proteome</keyword>
<proteinExistence type="predicted"/>
<sequence length="1704" mass="182483">MKRMLLILAITAILVNVVSSATVYDLFSQYTELSPVIPSNERIYSLCYNSTSKRTQYSSVSIQYPRVRDVVNALDALTDCDTAADVTTMDWSILSYVIDESTTLPFLESSAAPFVLAIEGVWDAVEAQAMVWAADKRAERAAKITSAITNDAQTDSAEAYEEELIAMRQREGSVFPLPAQSLIELGFGQSDLHYSTLYHTADDAVFDLSTELAALVTAAQALEDAVYSVSDPTGLASFLTPVSTAASALVTAYASSMTTAASLPFTGDEDTDPRPFDELIFMAAHQTQAALHQASGMVLLGDMQQCSFAGVTTGSASCDTISTASQTMNSAITSFLTVVRDGIDGLPAVTDQKYSSVLPALRYWADAALSRAAPTDLTAAPPLPSLRGGLLSDLHGLFHEYTSEGPMIWPDASTHGVMYYNSFGMSDDDRYLKSAAYSAKFWGPTKDKIVTDYTWITDPADRTDDRVNGATTPVTPRTFTGADPLLSDLVDRFPLNTPTTRLGSATLPALPGFAELDPAETCTAGSSCRAGYWCDAGSLVPETAGYYSPAGSCIQTACTIPTNAVAISPGRGIDACRTMCASEDVYRATDGSCDPVPAGYYSPYGSERLVLIRKLSTTTTIENSMLDALVSGLTAGVCTSNGTNYNTTNLGDYCFVMPGDSEVDVAIDGDCYTVSYPPTYFNDMTFQQNPLTSVADYWPARLVMPWEGMLRAPLTLKVDIAGFFATATSFDFTLHIANMVEVTYSRNSASGSVDIGPTDESFTKTKYTVTFSDDGETRTYFIILVDSTGVTVYFQDADTATFKYSPAGWGDYFYACQAEYLSVRRYQHSIYDVIGFSGTLPSMPIVGVEVHNGFVPDATLMWTDATLPAGAGQSYDAGDISTPSILAPTYSMATLPSKGEYGQITASRAEITVVTTTATSFSLVISRNGTDTITPDSIDGVDLTTFEERSGTISTVYNLPAEMWDGVTVESDAPVYVTIRTTAADQSDPLVVIKGTMLNATYAVDLTSDIYDVTTLPSHTSLTMVSCGVPDVQEIRGGFGQYSCYLTDDSGSLIVNIVDVQCNLTLSDGSTAVLDGNGTIFSYDPSVSRPILSCNTDDYLYCLDGLDDCSNSTDAGMYVGPDLIDQSNYLQCYYINTTVTENNVTFCVTPDFTLPSIYTDVSVTSAAVAVSVQFSVATYGWVDSSAVYVTMFPDEVGTLPAVPDAWKTVADASGATTVASILHNTVTYGLTSPVARSSPTVSKEVLLAIRPVTLGTECLADAVLPCEEATVYVPRLTDPTTLPAIPLEDEIEAAFSPGASIIVDLENLFEYSGNKVGSNIQGVASLSACDSILEWQYRIKSATSATAPSFITIAPTDNCQLAVPAPSTVGSYTLSLRFRVGPHGFRVLGSWPTETLLATERVWKDVFTTSAWTNAVGYSFTVRDRLSTELTVVAKQTNTTVSAAFDRAGADAFITYSGECVDVSRVDRYSAAATVDGTPTRPYLFNSTTVSFTRDSEPKQYCIHAVSADSAPSPGVAVLVAAVGHSDVIGYEVIVVGIALNIICLIALFLCCATTVVSWLAARRRAVPPTFFDPDLHVCAICGGLNDKARSIDEMLTAYTSMHQPDQSVPEDALGKPICSRCLVQDYARMNRYILPETDQEIAQTPMFVAKNEHGDMVADDERKSSGGFLASVGSASIRGVSSVKMIMTQRQLGGSTPIIPQFN</sequence>
<feature type="signal peptide" evidence="2">
    <location>
        <begin position="1"/>
        <end position="20"/>
    </location>
</feature>
<feature type="transmembrane region" description="Helical" evidence="1">
    <location>
        <begin position="1533"/>
        <end position="1562"/>
    </location>
</feature>
<dbReference type="EMBL" id="JAHDYR010000003">
    <property type="protein sequence ID" value="KAG9397214.1"/>
    <property type="molecule type" value="Genomic_DNA"/>
</dbReference>